<evidence type="ECO:0000313" key="2">
    <source>
        <dbReference type="Proteomes" id="UP001234297"/>
    </source>
</evidence>
<comment type="caution">
    <text evidence="1">The sequence shown here is derived from an EMBL/GenBank/DDBJ whole genome shotgun (WGS) entry which is preliminary data.</text>
</comment>
<accession>A0ACC2L7B5</accession>
<evidence type="ECO:0000313" key="1">
    <source>
        <dbReference type="EMBL" id="KAJ8629325.1"/>
    </source>
</evidence>
<dbReference type="EMBL" id="CM056815">
    <property type="protein sequence ID" value="KAJ8629325.1"/>
    <property type="molecule type" value="Genomic_DNA"/>
</dbReference>
<keyword evidence="2" id="KW-1185">Reference proteome</keyword>
<gene>
    <name evidence="1" type="ORF">MRB53_022648</name>
</gene>
<protein>
    <submittedName>
        <fullName evidence="1">Uncharacterized protein</fullName>
    </submittedName>
</protein>
<dbReference type="Proteomes" id="UP001234297">
    <property type="component" value="Chromosome 7"/>
</dbReference>
<reference evidence="1 2" key="1">
    <citation type="journal article" date="2022" name="Hortic Res">
        <title>A haplotype resolved chromosomal level avocado genome allows analysis of novel avocado genes.</title>
        <authorList>
            <person name="Nath O."/>
            <person name="Fletcher S.J."/>
            <person name="Hayward A."/>
            <person name="Shaw L.M."/>
            <person name="Masouleh A.K."/>
            <person name="Furtado A."/>
            <person name="Henry R.J."/>
            <person name="Mitter N."/>
        </authorList>
    </citation>
    <scope>NUCLEOTIDE SEQUENCE [LARGE SCALE GENOMIC DNA]</scope>
    <source>
        <strain evidence="2">cv. Hass</strain>
    </source>
</reference>
<name>A0ACC2L7B5_PERAE</name>
<proteinExistence type="predicted"/>
<sequence>MNLLALFKHREMGTVFYDKRVSVGIRGDAGAEHSTKEMEGGLWKWAGSGASDDGVPGEGVWVGNLVEHLVGVVEVAVGRCSAELEDLGGCKVVLEEVVSGHLGVDLE</sequence>
<organism evidence="1 2">
    <name type="scientific">Persea americana</name>
    <name type="common">Avocado</name>
    <dbReference type="NCBI Taxonomy" id="3435"/>
    <lineage>
        <taxon>Eukaryota</taxon>
        <taxon>Viridiplantae</taxon>
        <taxon>Streptophyta</taxon>
        <taxon>Embryophyta</taxon>
        <taxon>Tracheophyta</taxon>
        <taxon>Spermatophyta</taxon>
        <taxon>Magnoliopsida</taxon>
        <taxon>Magnoliidae</taxon>
        <taxon>Laurales</taxon>
        <taxon>Lauraceae</taxon>
        <taxon>Persea</taxon>
    </lineage>
</organism>